<reference evidence="1" key="1">
    <citation type="journal article" date="2021" name="New Phytol.">
        <title>Evolutionary innovations through gain and loss of genes in the ectomycorrhizal Boletales.</title>
        <authorList>
            <person name="Wu G."/>
            <person name="Miyauchi S."/>
            <person name="Morin E."/>
            <person name="Kuo A."/>
            <person name="Drula E."/>
            <person name="Varga T."/>
            <person name="Kohler A."/>
            <person name="Feng B."/>
            <person name="Cao Y."/>
            <person name="Lipzen A."/>
            <person name="Daum C."/>
            <person name="Hundley H."/>
            <person name="Pangilinan J."/>
            <person name="Johnson J."/>
            <person name="Barry K."/>
            <person name="LaButti K."/>
            <person name="Ng V."/>
            <person name="Ahrendt S."/>
            <person name="Min B."/>
            <person name="Choi I.G."/>
            <person name="Park H."/>
            <person name="Plett J.M."/>
            <person name="Magnuson J."/>
            <person name="Spatafora J.W."/>
            <person name="Nagy L.G."/>
            <person name="Henrissat B."/>
            <person name="Grigoriev I.V."/>
            <person name="Yang Z.L."/>
            <person name="Xu J."/>
            <person name="Martin F.M."/>
        </authorList>
    </citation>
    <scope>NUCLEOTIDE SEQUENCE</scope>
    <source>
        <strain evidence="1">KUC20120723A-06</strain>
    </source>
</reference>
<sequence>MTGCALSDTGNTGAGLAILQNSHRRAIHMERTSNLIISHQSYSLSLGGDLCSHGRLSATPLCLLGVPLHIASTQSARPCIVPPTLRHSDRRASATNCRFSGHSRECTLSLPQCIDVSLPTTSRGVTICPFLPPISWPNFLGDRHMYEWRGVHGSILGERHSHTWIARSIPPPAALFRMYLRRFLPWDNFLSSTSTVGS</sequence>
<comment type="caution">
    <text evidence="1">The sequence shown here is derived from an EMBL/GenBank/DDBJ whole genome shotgun (WGS) entry which is preliminary data.</text>
</comment>
<accession>A0ACB8BU24</accession>
<dbReference type="Proteomes" id="UP000790709">
    <property type="component" value="Unassembled WGS sequence"/>
</dbReference>
<protein>
    <submittedName>
        <fullName evidence="1">Uncharacterized protein</fullName>
    </submittedName>
</protein>
<evidence type="ECO:0000313" key="1">
    <source>
        <dbReference type="EMBL" id="KAH7929144.1"/>
    </source>
</evidence>
<proteinExistence type="predicted"/>
<organism evidence="1 2">
    <name type="scientific">Leucogyrophana mollusca</name>
    <dbReference type="NCBI Taxonomy" id="85980"/>
    <lineage>
        <taxon>Eukaryota</taxon>
        <taxon>Fungi</taxon>
        <taxon>Dikarya</taxon>
        <taxon>Basidiomycota</taxon>
        <taxon>Agaricomycotina</taxon>
        <taxon>Agaricomycetes</taxon>
        <taxon>Agaricomycetidae</taxon>
        <taxon>Boletales</taxon>
        <taxon>Boletales incertae sedis</taxon>
        <taxon>Leucogyrophana</taxon>
    </lineage>
</organism>
<evidence type="ECO:0000313" key="2">
    <source>
        <dbReference type="Proteomes" id="UP000790709"/>
    </source>
</evidence>
<keyword evidence="2" id="KW-1185">Reference proteome</keyword>
<name>A0ACB8BU24_9AGAM</name>
<dbReference type="EMBL" id="MU266344">
    <property type="protein sequence ID" value="KAH7929144.1"/>
    <property type="molecule type" value="Genomic_DNA"/>
</dbReference>
<gene>
    <name evidence="1" type="ORF">BV22DRAFT_144531</name>
</gene>